<dbReference type="OrthoDB" id="200660at2759"/>
<evidence type="ECO:0000256" key="7">
    <source>
        <dbReference type="ARBA" id="ARBA00023306"/>
    </source>
</evidence>
<evidence type="ECO:0000313" key="10">
    <source>
        <dbReference type="Proteomes" id="UP000245207"/>
    </source>
</evidence>
<evidence type="ECO:0000256" key="1">
    <source>
        <dbReference type="ARBA" id="ARBA00004123"/>
    </source>
</evidence>
<dbReference type="InterPro" id="IPR039776">
    <property type="entry name" value="Pds5"/>
</dbReference>
<feature type="compositionally biased region" description="Basic and acidic residues" evidence="8">
    <location>
        <begin position="1137"/>
        <end position="1159"/>
    </location>
</feature>
<feature type="region of interest" description="Disordered" evidence="8">
    <location>
        <begin position="1069"/>
        <end position="1270"/>
    </location>
</feature>
<feature type="compositionally biased region" description="Acidic residues" evidence="8">
    <location>
        <begin position="1261"/>
        <end position="1270"/>
    </location>
</feature>
<dbReference type="GO" id="GO:0007064">
    <property type="term" value="P:mitotic sister chromatid cohesion"/>
    <property type="evidence" value="ECO:0007669"/>
    <property type="project" value="InterPro"/>
</dbReference>
<proteinExistence type="predicted"/>
<dbReference type="EMBL" id="PKPP01000753">
    <property type="protein sequence ID" value="PWA89062.1"/>
    <property type="molecule type" value="Genomic_DNA"/>
</dbReference>
<dbReference type="GO" id="GO:0000785">
    <property type="term" value="C:chromatin"/>
    <property type="evidence" value="ECO:0007669"/>
    <property type="project" value="TreeGrafter"/>
</dbReference>
<accession>A0A2U1PTM8</accession>
<keyword evidence="10" id="KW-1185">Reference proteome</keyword>
<dbReference type="PANTHER" id="PTHR12663:SF59">
    <property type="entry name" value="BINDING PROTEIN-RELATED"/>
    <property type="match status" value="1"/>
</dbReference>
<keyword evidence="5" id="KW-0234">DNA repair</keyword>
<feature type="compositionally biased region" description="Basic and acidic residues" evidence="8">
    <location>
        <begin position="881"/>
        <end position="893"/>
    </location>
</feature>
<dbReference type="Gene3D" id="2.30.30.140">
    <property type="match status" value="1"/>
</dbReference>
<feature type="compositionally biased region" description="Acidic residues" evidence="8">
    <location>
        <begin position="1236"/>
        <end position="1251"/>
    </location>
</feature>
<name>A0A2U1PTM8_ARTAN</name>
<feature type="compositionally biased region" description="Basic and acidic residues" evidence="8">
    <location>
        <begin position="1172"/>
        <end position="1187"/>
    </location>
</feature>
<evidence type="ECO:0000256" key="5">
    <source>
        <dbReference type="ARBA" id="ARBA00023204"/>
    </source>
</evidence>
<feature type="region of interest" description="Disordered" evidence="8">
    <location>
        <begin position="713"/>
        <end position="773"/>
    </location>
</feature>
<feature type="compositionally biased region" description="Basic residues" evidence="8">
    <location>
        <begin position="988"/>
        <end position="997"/>
    </location>
</feature>
<evidence type="ECO:0000256" key="8">
    <source>
        <dbReference type="SAM" id="MobiDB-lite"/>
    </source>
</evidence>
<evidence type="ECO:0000313" key="9">
    <source>
        <dbReference type="EMBL" id="PWA89062.1"/>
    </source>
</evidence>
<dbReference type="GO" id="GO:0051301">
    <property type="term" value="P:cell division"/>
    <property type="evidence" value="ECO:0007669"/>
    <property type="project" value="UniProtKB-KW"/>
</dbReference>
<feature type="region of interest" description="Disordered" evidence="8">
    <location>
        <begin position="868"/>
        <end position="1012"/>
    </location>
</feature>
<feature type="compositionally biased region" description="Polar residues" evidence="8">
    <location>
        <begin position="868"/>
        <end position="877"/>
    </location>
</feature>
<evidence type="ECO:0000256" key="2">
    <source>
        <dbReference type="ARBA" id="ARBA00022618"/>
    </source>
</evidence>
<comment type="caution">
    <text evidence="9">The sequence shown here is derived from an EMBL/GenBank/DDBJ whole genome shotgun (WGS) entry which is preliminary data.</text>
</comment>
<dbReference type="GO" id="GO:0005634">
    <property type="term" value="C:nucleus"/>
    <property type="evidence" value="ECO:0007669"/>
    <property type="project" value="UniProtKB-SubCell"/>
</dbReference>
<feature type="compositionally biased region" description="Basic and acidic residues" evidence="8">
    <location>
        <begin position="934"/>
        <end position="947"/>
    </location>
</feature>
<dbReference type="SUPFAM" id="SSF48371">
    <property type="entry name" value="ARM repeat"/>
    <property type="match status" value="1"/>
</dbReference>
<keyword evidence="3" id="KW-0227">DNA damage</keyword>
<keyword evidence="6" id="KW-0539">Nucleus</keyword>
<evidence type="ECO:0000256" key="6">
    <source>
        <dbReference type="ARBA" id="ARBA00023242"/>
    </source>
</evidence>
<protein>
    <submittedName>
        <fullName evidence="9">Binding protein</fullName>
    </submittedName>
</protein>
<sequence length="1293" mass="145417">MERLCDIYRTWCLKQTGDYDWIPGRILRCLYDEDIGPDTVEHILCTSLFPVDFSVRDKVKNWVKLFSKFDSIEVKALEKILEQKQRLQVEMQKYLSVRLMHKDNDASDLQKKTIVGLRSMSQCFVDPIKAEADLQLLGQSKDANIWRILTTLLDPNTSSLQSRSLRDELLKIVDEKHALYELLSTLSMKCSYMVFDKDFVKDLLLEIDLQKCDGEKLLTQSSVNILVILARFNPLLLSGIEEDLVHLLEDDNEAIKEGVLHVLEKAGETIREQIGESSSSLDLILERICLEGSRKQAKYAVHALAAITKDEGLKSLSVLYKFSNDLQRLVDMLEKKTNLPSVLQSLGCIAQTAMPVFETQESKIEGFIRENILKCSQKTGDKAKESWDDRSEVCSIKIFAIKTLVKSYLPVKDAHLRAGIDELLKDLHNILSFGEISKDIESSCQRSPLDSLSRQLDKKCPRELLSPDLETSEVGYPEVKKLFLKKVYQYIKDGSLDTKYVCAFLLDSGNQKSILEEEIQNLSNIIQMSLQGKTRQNSMQTDGNPSLVHSEYSLPYIVHALAHHPSCPNIDECKDVKAYEPIYRKMLLVKWMLFLKACSLLVLLKVLILLTFDVCFSDELKLYVYFSILARGNEDGKPGNGLQREQIISLVSVLRNIKRSKDAMDANMSKNTYAICDLSLSIIKRLAQNKGDLHESLVPVSLPGVLYTLHKKKEDEKKEENEVDEKNKENIEDDKKEENKEEEKKEEKKDDENKEESIENENKEKDDMEVSEGQTWLADEKALAHFDSLILDANGDVSSKINEGEMVKDSEMDGNDMPLGKMLKSLKAKGSKAKKVVKNGSTPAAKEIENNVDILGMLKEINLDNEAVSNKFDSSNGHGRISSEGKLKRKDVPNDLTNVSVPKRRRSSSAKGQNKRSSFHNSGFNGGSPFSMIKMDKDRHSGSKDKGTSGGSADRGRAQKKKSRTADEDDLEKPKKIVKTDSNQKSGPIKKRKRRRVSGLAKCTSDETESNTTDLIGRRIRVWWPMDKAFYEGVVKSYDDQKKKHVVLYDDGEVEVLFLDKERWELIEKGHKPTKRKQVSSSPPPKVGSSKKKNKSAGSSKQNKESANISPSSMVRGKRTPRKDMKRGQKGVSQRAEYLKMGRSKDSETKAKPLNKEEPSSSEGGSSAGEEDSGKMEKSRSIEKQVKGAESSSSDTASSQENEPDTENVDIIPSDGEGSDESNKKEANKMNKSDSEENEEDGADSESTDAETPDRKGSASEDSDMAVFSDDEPLVIISSSSLPFLENIRCHYA</sequence>
<feature type="compositionally biased region" description="Basic and acidic residues" evidence="8">
    <location>
        <begin position="1221"/>
        <end position="1235"/>
    </location>
</feature>
<dbReference type="PANTHER" id="PTHR12663">
    <property type="entry name" value="ANDROGEN INDUCED INHIBITOR OF PROLIFERATION AS3 / PDS5-RELATED"/>
    <property type="match status" value="1"/>
</dbReference>
<dbReference type="GO" id="GO:0035825">
    <property type="term" value="P:homologous recombination"/>
    <property type="evidence" value="ECO:0007669"/>
    <property type="project" value="UniProtKB-ARBA"/>
</dbReference>
<dbReference type="InterPro" id="IPR016024">
    <property type="entry name" value="ARM-type_fold"/>
</dbReference>
<comment type="subcellular location">
    <subcellularLocation>
        <location evidence="1">Nucleus</location>
    </subcellularLocation>
</comment>
<organism evidence="9 10">
    <name type="scientific">Artemisia annua</name>
    <name type="common">Sweet wormwood</name>
    <dbReference type="NCBI Taxonomy" id="35608"/>
    <lineage>
        <taxon>Eukaryota</taxon>
        <taxon>Viridiplantae</taxon>
        <taxon>Streptophyta</taxon>
        <taxon>Embryophyta</taxon>
        <taxon>Tracheophyta</taxon>
        <taxon>Spermatophyta</taxon>
        <taxon>Magnoliopsida</taxon>
        <taxon>eudicotyledons</taxon>
        <taxon>Gunneridae</taxon>
        <taxon>Pentapetalae</taxon>
        <taxon>asterids</taxon>
        <taxon>campanulids</taxon>
        <taxon>Asterales</taxon>
        <taxon>Asteraceae</taxon>
        <taxon>Asteroideae</taxon>
        <taxon>Anthemideae</taxon>
        <taxon>Artemisiinae</taxon>
        <taxon>Artemisia</taxon>
    </lineage>
</organism>
<evidence type="ECO:0000256" key="4">
    <source>
        <dbReference type="ARBA" id="ARBA00022776"/>
    </source>
</evidence>
<gene>
    <name evidence="9" type="ORF">CTI12_AA116250</name>
</gene>
<dbReference type="SUPFAM" id="SSF63748">
    <property type="entry name" value="Tudor/PWWP/MBT"/>
    <property type="match status" value="1"/>
</dbReference>
<dbReference type="GO" id="GO:0006281">
    <property type="term" value="P:DNA repair"/>
    <property type="evidence" value="ECO:0007669"/>
    <property type="project" value="UniProtKB-KW"/>
</dbReference>
<dbReference type="Pfam" id="PF20168">
    <property type="entry name" value="PDS5"/>
    <property type="match status" value="1"/>
</dbReference>
<feature type="compositionally biased region" description="Basic and acidic residues" evidence="8">
    <location>
        <begin position="713"/>
        <end position="768"/>
    </location>
</feature>
<dbReference type="CDD" id="cd20404">
    <property type="entry name" value="Tudor_Agenet_AtEML-like"/>
    <property type="match status" value="1"/>
</dbReference>
<dbReference type="Proteomes" id="UP000245207">
    <property type="component" value="Unassembled WGS sequence"/>
</dbReference>
<reference evidence="9 10" key="1">
    <citation type="journal article" date="2018" name="Mol. Plant">
        <title>The genome of Artemisia annua provides insight into the evolution of Asteraceae family and artemisinin biosynthesis.</title>
        <authorList>
            <person name="Shen Q."/>
            <person name="Zhang L."/>
            <person name="Liao Z."/>
            <person name="Wang S."/>
            <person name="Yan T."/>
            <person name="Shi P."/>
            <person name="Liu M."/>
            <person name="Fu X."/>
            <person name="Pan Q."/>
            <person name="Wang Y."/>
            <person name="Lv Z."/>
            <person name="Lu X."/>
            <person name="Zhang F."/>
            <person name="Jiang W."/>
            <person name="Ma Y."/>
            <person name="Chen M."/>
            <person name="Hao X."/>
            <person name="Li L."/>
            <person name="Tang Y."/>
            <person name="Lv G."/>
            <person name="Zhou Y."/>
            <person name="Sun X."/>
            <person name="Brodelius P.E."/>
            <person name="Rose J.K.C."/>
            <person name="Tang K."/>
        </authorList>
    </citation>
    <scope>NUCLEOTIDE SEQUENCE [LARGE SCALE GENOMIC DNA]</scope>
    <source>
        <strain evidence="10">cv. Huhao1</strain>
        <tissue evidence="9">Leaf</tissue>
    </source>
</reference>
<keyword evidence="7" id="KW-0131">Cell cycle</keyword>
<feature type="compositionally biased region" description="Basic residues" evidence="8">
    <location>
        <begin position="902"/>
        <end position="918"/>
    </location>
</feature>
<dbReference type="STRING" id="35608.A0A2U1PTM8"/>
<feature type="compositionally biased region" description="Low complexity" evidence="8">
    <location>
        <begin position="919"/>
        <end position="931"/>
    </location>
</feature>
<keyword evidence="4" id="KW-0498">Mitosis</keyword>
<evidence type="ECO:0000256" key="3">
    <source>
        <dbReference type="ARBA" id="ARBA00022763"/>
    </source>
</evidence>
<keyword evidence="2" id="KW-0132">Cell division</keyword>